<feature type="compositionally biased region" description="Low complexity" evidence="7">
    <location>
        <begin position="657"/>
        <end position="670"/>
    </location>
</feature>
<sequence length="931" mass="103122">MSETGDAAHGSTIFVSNLPYTATSTDVQTLFSDVAPVRSAFVVLDKETKASKGVAYVSFAIKEDASLALESEKPFELDGRILRLQWADKKNAQGVAHNTDKDSPKKPKREPQPKGPIDPEAIRTLIVTNLPPGTNSKVLWKKARKIPGATQVVYPVPDHDEHTGRLASAAVAKLHNHVFKGSRLSATIKKRADKLVTGRKSGAPSRSSRLIIRNLPWHVTESDLHALFAPFGPIFSITLPAAQSEGSESKPGRHRGFAFIWMLSRADAERALNSVNGRTVGAQKKQRKTRKEREEAARAKAAARLRAMRGEEPEAEESEEEGEEEGEDENADAPVKEGRVVAVDWALSKSKWEETVSQRQDEAMEVDEQDDDEEAESGNEVGSSEEDGEEEEEEEASDEESEEEPHERPQLPDTDVGTTLFVRNVPFEATEDDLRALFRAFGPLRYARITMDHETGRSRGTGFVCFWKKDDADAAIAEAEAMAKELGMDKPAAGSSKAHNPFSMSLLTPDPSASLAKRLVLHGRTLSVARAVTRNEADRLREEGERSREKQDKRNLYLMREGVIFPNSSAAAGLSEAELAARQTSFDARKALLRSNPSLYVSRTRISVRRLPLWASERVLKRLAIHAIREFEAEVSSGEREPLTRDELHRDEPEPDNNNNNNNNDISTETKSGKKNKGKKGRSTGIQQAKIVRAADRVDAVTGKGRSRGYGFIETSEHADALRVLRWVNNRPGVVGLMRAWWREEVKDLVEALKKAGESGGNEERESRLKRLKDELERLDEELGSEGKSEARGSSKTLILEFAIEASLRVVFVKRRNERTDAVKSGLTNAAQAPKKRKVRPICGHVPPVEHYSRFEQAPDSVGDEQEQLPKRGRPGPKRSMPRKSGNSSKAKDAPSSKKANPDPTPKSTNTDNIGGIIGRKRRDRRKGKGN</sequence>
<proteinExistence type="predicted"/>
<dbReference type="Gene3D" id="3.30.70.330">
    <property type="match status" value="3"/>
</dbReference>
<dbReference type="InterPro" id="IPR034808">
    <property type="entry name" value="Nop4p_RRM3"/>
</dbReference>
<dbReference type="AlphaFoldDB" id="L8WHA8"/>
<feature type="domain" description="RRM" evidence="8">
    <location>
        <begin position="11"/>
        <end position="89"/>
    </location>
</feature>
<feature type="region of interest" description="Disordered" evidence="7">
    <location>
        <begin position="824"/>
        <end position="931"/>
    </location>
</feature>
<feature type="domain" description="RRM" evidence="8">
    <location>
        <begin position="418"/>
        <end position="533"/>
    </location>
</feature>
<evidence type="ECO:0000256" key="5">
    <source>
        <dbReference type="PROSITE-ProRule" id="PRU00176"/>
    </source>
</evidence>
<evidence type="ECO:0000256" key="7">
    <source>
        <dbReference type="SAM" id="MobiDB-lite"/>
    </source>
</evidence>
<evidence type="ECO:0000313" key="10">
    <source>
        <dbReference type="Proteomes" id="UP000011668"/>
    </source>
</evidence>
<feature type="region of interest" description="Disordered" evidence="7">
    <location>
        <begin position="635"/>
        <end position="689"/>
    </location>
</feature>
<evidence type="ECO:0000256" key="2">
    <source>
        <dbReference type="ARBA" id="ARBA00022737"/>
    </source>
</evidence>
<feature type="region of interest" description="Disordered" evidence="7">
    <location>
        <begin position="352"/>
        <end position="417"/>
    </location>
</feature>
<accession>L8WHA8</accession>
<feature type="domain" description="RRM" evidence="8">
    <location>
        <begin position="208"/>
        <end position="294"/>
    </location>
</feature>
<feature type="compositionally biased region" description="Basic and acidic residues" evidence="7">
    <location>
        <begin position="98"/>
        <end position="112"/>
    </location>
</feature>
<protein>
    <submittedName>
        <fullName evidence="9">Ribosomal processing</fullName>
    </submittedName>
</protein>
<dbReference type="HOGENOM" id="CLU_011608_0_0_1"/>
<keyword evidence="6" id="KW-0175">Coiled coil</keyword>
<dbReference type="InterPro" id="IPR012677">
    <property type="entry name" value="Nucleotide-bd_a/b_plait_sf"/>
</dbReference>
<feature type="coiled-coil region" evidence="6">
    <location>
        <begin position="762"/>
        <end position="789"/>
    </location>
</feature>
<keyword evidence="3 5" id="KW-0694">RNA-binding</keyword>
<keyword evidence="2" id="KW-0677">Repeat</keyword>
<feature type="compositionally biased region" description="Basic residues" evidence="7">
    <location>
        <begin position="673"/>
        <end position="682"/>
    </location>
</feature>
<dbReference type="GO" id="GO:0003729">
    <property type="term" value="F:mRNA binding"/>
    <property type="evidence" value="ECO:0007669"/>
    <property type="project" value="TreeGrafter"/>
</dbReference>
<evidence type="ECO:0000256" key="6">
    <source>
        <dbReference type="SAM" id="Coils"/>
    </source>
</evidence>
<feature type="compositionally biased region" description="Basic and acidic residues" evidence="7">
    <location>
        <begin position="352"/>
        <end position="362"/>
    </location>
</feature>
<comment type="caution">
    <text evidence="9">The sequence shown here is derived from an EMBL/GenBank/DDBJ whole genome shotgun (WGS) entry which is preliminary data.</text>
</comment>
<dbReference type="EMBL" id="AFRT01002540">
    <property type="protein sequence ID" value="ELU37606.1"/>
    <property type="molecule type" value="Genomic_DNA"/>
</dbReference>
<evidence type="ECO:0000256" key="1">
    <source>
        <dbReference type="ARBA" id="ARBA00004123"/>
    </source>
</evidence>
<dbReference type="GO" id="GO:0005730">
    <property type="term" value="C:nucleolus"/>
    <property type="evidence" value="ECO:0007669"/>
    <property type="project" value="TreeGrafter"/>
</dbReference>
<dbReference type="Pfam" id="PF00076">
    <property type="entry name" value="RRM_1"/>
    <property type="match status" value="3"/>
</dbReference>
<feature type="compositionally biased region" description="Acidic residues" evidence="7">
    <location>
        <begin position="313"/>
        <end position="331"/>
    </location>
</feature>
<dbReference type="FunFam" id="3.30.70.330:FF:000406">
    <property type="entry name" value="Related to Nucleolar protein NOP4"/>
    <property type="match status" value="1"/>
</dbReference>
<comment type="subcellular location">
    <subcellularLocation>
        <location evidence="1">Nucleus</location>
    </subcellularLocation>
</comment>
<evidence type="ECO:0000259" key="8">
    <source>
        <dbReference type="PROSITE" id="PS50102"/>
    </source>
</evidence>
<dbReference type="SMART" id="SM00360">
    <property type="entry name" value="RRM"/>
    <property type="match status" value="5"/>
</dbReference>
<keyword evidence="10" id="KW-1185">Reference proteome</keyword>
<dbReference type="OrthoDB" id="267048at2759"/>
<dbReference type="SUPFAM" id="SSF54928">
    <property type="entry name" value="RNA-binding domain, RBD"/>
    <property type="match status" value="2"/>
</dbReference>
<dbReference type="PROSITE" id="PS50102">
    <property type="entry name" value="RRM"/>
    <property type="match status" value="3"/>
</dbReference>
<dbReference type="InterPro" id="IPR000504">
    <property type="entry name" value="RRM_dom"/>
</dbReference>
<keyword evidence="4" id="KW-0539">Nucleus</keyword>
<dbReference type="CDD" id="cd12676">
    <property type="entry name" value="RRM3_Nop4p"/>
    <property type="match status" value="1"/>
</dbReference>
<dbReference type="PANTHER" id="PTHR48039:SF5">
    <property type="entry name" value="RNA-BINDING PROTEIN 28"/>
    <property type="match status" value="1"/>
</dbReference>
<name>L8WHA8_THACA</name>
<organism evidence="9 10">
    <name type="scientific">Thanatephorus cucumeris (strain AG1-IA)</name>
    <name type="common">Rice sheath blight fungus</name>
    <name type="synonym">Rhizoctonia solani</name>
    <dbReference type="NCBI Taxonomy" id="983506"/>
    <lineage>
        <taxon>Eukaryota</taxon>
        <taxon>Fungi</taxon>
        <taxon>Dikarya</taxon>
        <taxon>Basidiomycota</taxon>
        <taxon>Agaricomycotina</taxon>
        <taxon>Agaricomycetes</taxon>
        <taxon>Cantharellales</taxon>
        <taxon>Ceratobasidiaceae</taxon>
        <taxon>Rhizoctonia</taxon>
        <taxon>Rhizoctonia solani AG-1</taxon>
    </lineage>
</organism>
<feature type="compositionally biased region" description="Acidic residues" evidence="7">
    <location>
        <begin position="363"/>
        <end position="404"/>
    </location>
</feature>
<dbReference type="Proteomes" id="UP000011668">
    <property type="component" value="Unassembled WGS sequence"/>
</dbReference>
<dbReference type="PANTHER" id="PTHR48039">
    <property type="entry name" value="RNA-BINDING MOTIF PROTEIN 14B"/>
    <property type="match status" value="1"/>
</dbReference>
<dbReference type="InterPro" id="IPR035979">
    <property type="entry name" value="RBD_domain_sf"/>
</dbReference>
<evidence type="ECO:0000256" key="4">
    <source>
        <dbReference type="ARBA" id="ARBA00023242"/>
    </source>
</evidence>
<dbReference type="OMA" id="AGYVWDV"/>
<gene>
    <name evidence="9" type="ORF">AG1IA_08364</name>
</gene>
<feature type="region of interest" description="Disordered" evidence="7">
    <location>
        <begin position="274"/>
        <end position="337"/>
    </location>
</feature>
<evidence type="ECO:0000256" key="3">
    <source>
        <dbReference type="ARBA" id="ARBA00022884"/>
    </source>
</evidence>
<dbReference type="STRING" id="983506.L8WHA8"/>
<feature type="compositionally biased region" description="Basic residues" evidence="7">
    <location>
        <begin position="871"/>
        <end position="882"/>
    </location>
</feature>
<dbReference type="InterPro" id="IPR051945">
    <property type="entry name" value="RRM_MRD1_RNA_proc_ribogen"/>
</dbReference>
<feature type="region of interest" description="Disordered" evidence="7">
    <location>
        <begin position="92"/>
        <end position="120"/>
    </location>
</feature>
<reference evidence="9 10" key="1">
    <citation type="journal article" date="2013" name="Nat. Commun.">
        <title>The evolution and pathogenic mechanisms of the rice sheath blight pathogen.</title>
        <authorList>
            <person name="Zheng A."/>
            <person name="Lin R."/>
            <person name="Xu L."/>
            <person name="Qin P."/>
            <person name="Tang C."/>
            <person name="Ai P."/>
            <person name="Zhang D."/>
            <person name="Liu Y."/>
            <person name="Sun Z."/>
            <person name="Feng H."/>
            <person name="Wang Y."/>
            <person name="Chen Y."/>
            <person name="Liang X."/>
            <person name="Fu R."/>
            <person name="Li Q."/>
            <person name="Zhang J."/>
            <person name="Yu X."/>
            <person name="Xie Z."/>
            <person name="Ding L."/>
            <person name="Guan P."/>
            <person name="Tang J."/>
            <person name="Liang Y."/>
            <person name="Wang S."/>
            <person name="Deng Q."/>
            <person name="Li S."/>
            <person name="Zhu J."/>
            <person name="Wang L."/>
            <person name="Liu H."/>
            <person name="Li P."/>
        </authorList>
    </citation>
    <scope>NUCLEOTIDE SEQUENCE [LARGE SCALE GENOMIC DNA]</scope>
    <source>
        <strain evidence="10">AG-1 IA</strain>
    </source>
</reference>
<feature type="compositionally biased region" description="Basic residues" evidence="7">
    <location>
        <begin position="919"/>
        <end position="931"/>
    </location>
</feature>
<feature type="compositionally biased region" description="Basic and acidic residues" evidence="7">
    <location>
        <begin position="635"/>
        <end position="652"/>
    </location>
</feature>
<evidence type="ECO:0000313" key="9">
    <source>
        <dbReference type="EMBL" id="ELU37606.1"/>
    </source>
</evidence>